<dbReference type="PROSITE" id="PS00606">
    <property type="entry name" value="KS3_1"/>
    <property type="match status" value="1"/>
</dbReference>
<dbReference type="RefSeq" id="WP_386095296.1">
    <property type="nucleotide sequence ID" value="NZ_JBHUOZ010000001.1"/>
</dbReference>
<dbReference type="InterPro" id="IPR014030">
    <property type="entry name" value="Ketoacyl_synth_N"/>
</dbReference>
<evidence type="ECO:0000313" key="5">
    <source>
        <dbReference type="EMBL" id="MFD2918776.1"/>
    </source>
</evidence>
<dbReference type="SMART" id="SM00825">
    <property type="entry name" value="PKS_KS"/>
    <property type="match status" value="1"/>
</dbReference>
<dbReference type="Gene3D" id="3.40.47.10">
    <property type="match status" value="1"/>
</dbReference>
<dbReference type="InterPro" id="IPR018201">
    <property type="entry name" value="Ketoacyl_synth_AS"/>
</dbReference>
<comment type="caution">
    <text evidence="5">The sequence shown here is derived from an EMBL/GenBank/DDBJ whole genome shotgun (WGS) entry which is preliminary data.</text>
</comment>
<organism evidence="5 6">
    <name type="scientific">Terrimonas rubra</name>
    <dbReference type="NCBI Taxonomy" id="1035890"/>
    <lineage>
        <taxon>Bacteria</taxon>
        <taxon>Pseudomonadati</taxon>
        <taxon>Bacteroidota</taxon>
        <taxon>Chitinophagia</taxon>
        <taxon>Chitinophagales</taxon>
        <taxon>Chitinophagaceae</taxon>
        <taxon>Terrimonas</taxon>
    </lineage>
</organism>
<dbReference type="PANTHER" id="PTHR11712:SF320">
    <property type="entry name" value="BETA-KETOACYL SYNTHASE"/>
    <property type="match status" value="1"/>
</dbReference>
<dbReference type="PANTHER" id="PTHR11712">
    <property type="entry name" value="POLYKETIDE SYNTHASE-RELATED"/>
    <property type="match status" value="1"/>
</dbReference>
<dbReference type="PROSITE" id="PS52004">
    <property type="entry name" value="KS3_2"/>
    <property type="match status" value="1"/>
</dbReference>
<dbReference type="EMBL" id="JBHUOZ010000001">
    <property type="protein sequence ID" value="MFD2918776.1"/>
    <property type="molecule type" value="Genomic_DNA"/>
</dbReference>
<name>A0ABW6A1P6_9BACT</name>
<keyword evidence="5" id="KW-0012">Acyltransferase</keyword>
<evidence type="ECO:0000256" key="3">
    <source>
        <dbReference type="RuleBase" id="RU003694"/>
    </source>
</evidence>
<protein>
    <submittedName>
        <fullName evidence="5">Beta-ketoacyl-[acyl-carrier-protein] synthase family protein</fullName>
        <ecNumber evidence="5">2.3.1.-</ecNumber>
    </submittedName>
</protein>
<accession>A0ABW6A1P6</accession>
<dbReference type="InterPro" id="IPR020841">
    <property type="entry name" value="PKS_Beta-ketoAc_synthase_dom"/>
</dbReference>
<dbReference type="InterPro" id="IPR016039">
    <property type="entry name" value="Thiolase-like"/>
</dbReference>
<evidence type="ECO:0000313" key="6">
    <source>
        <dbReference type="Proteomes" id="UP001597511"/>
    </source>
</evidence>
<evidence type="ECO:0000259" key="4">
    <source>
        <dbReference type="PROSITE" id="PS52004"/>
    </source>
</evidence>
<evidence type="ECO:0000256" key="2">
    <source>
        <dbReference type="ARBA" id="ARBA00022679"/>
    </source>
</evidence>
<dbReference type="Pfam" id="PF00109">
    <property type="entry name" value="ketoacyl-synt"/>
    <property type="match status" value="1"/>
</dbReference>
<gene>
    <name evidence="5" type="ORF">ACFS6H_03575</name>
</gene>
<dbReference type="SUPFAM" id="SSF53901">
    <property type="entry name" value="Thiolase-like"/>
    <property type="match status" value="1"/>
</dbReference>
<dbReference type="Proteomes" id="UP001597511">
    <property type="component" value="Unassembled WGS sequence"/>
</dbReference>
<keyword evidence="6" id="KW-1185">Reference proteome</keyword>
<dbReference type="CDD" id="cd00834">
    <property type="entry name" value="KAS_I_II"/>
    <property type="match status" value="1"/>
</dbReference>
<sequence>MSRICITGMGAISAIGNSVADNRAALQQGITGIQRESQFASRYAGTLPFGEVKTSTAGLQEQLNITAAGVTRTSLLALHALQEAIADAGLSQELLMSGDTALIGASTVGGMCLTDELYNDANSKTGEGSPYVSSYDNASVTLFLQQYFHIGGIVNTINTACSSSANAIAFGARLINSGLAKRAIVGGADSLAKFTINGFKALHILSAEPCAPFDADRSGLNLGEAGAFLILEKEEYLAGRKAYGVVSGYGNSNDSFHPSSISAEGEGPFLSMQRAMDKAGLTPSSIDVINAHGTATENNDETESVAMQRLFGKVPVFMSTKSYTGHTLGAAGAIEAIYSLLKLYHGEIYGSLHFNQPIAATGLVPQLQYTNMDIQHIMSNSFGFGGNCSSLVFSKIG</sequence>
<proteinExistence type="inferred from homology"/>
<dbReference type="InterPro" id="IPR014031">
    <property type="entry name" value="Ketoacyl_synth_C"/>
</dbReference>
<comment type="similarity">
    <text evidence="1 3">Belongs to the thiolase-like superfamily. Beta-ketoacyl-ACP synthases family.</text>
</comment>
<dbReference type="Pfam" id="PF02801">
    <property type="entry name" value="Ketoacyl-synt_C"/>
    <property type="match status" value="1"/>
</dbReference>
<dbReference type="GO" id="GO:0016746">
    <property type="term" value="F:acyltransferase activity"/>
    <property type="evidence" value="ECO:0007669"/>
    <property type="project" value="UniProtKB-KW"/>
</dbReference>
<evidence type="ECO:0000256" key="1">
    <source>
        <dbReference type="ARBA" id="ARBA00008467"/>
    </source>
</evidence>
<dbReference type="InterPro" id="IPR000794">
    <property type="entry name" value="Beta-ketoacyl_synthase"/>
</dbReference>
<reference evidence="6" key="1">
    <citation type="journal article" date="2019" name="Int. J. Syst. Evol. Microbiol.">
        <title>The Global Catalogue of Microorganisms (GCM) 10K type strain sequencing project: providing services to taxonomists for standard genome sequencing and annotation.</title>
        <authorList>
            <consortium name="The Broad Institute Genomics Platform"/>
            <consortium name="The Broad Institute Genome Sequencing Center for Infectious Disease"/>
            <person name="Wu L."/>
            <person name="Ma J."/>
        </authorList>
    </citation>
    <scope>NUCLEOTIDE SEQUENCE [LARGE SCALE GENOMIC DNA]</scope>
    <source>
        <strain evidence="6">KCTC 23299</strain>
    </source>
</reference>
<keyword evidence="2 3" id="KW-0808">Transferase</keyword>
<feature type="domain" description="Ketosynthase family 3 (KS3)" evidence="4">
    <location>
        <begin position="1"/>
        <end position="395"/>
    </location>
</feature>
<dbReference type="EC" id="2.3.1.-" evidence="5"/>